<dbReference type="KEGG" id="muo:115482413"/>
<evidence type="ECO:0000256" key="9">
    <source>
        <dbReference type="ARBA" id="ARBA00023180"/>
    </source>
</evidence>
<evidence type="ECO:0000256" key="5">
    <source>
        <dbReference type="ARBA" id="ARBA00022989"/>
    </source>
</evidence>
<dbReference type="PANTHER" id="PTHR24061:SF3">
    <property type="entry name" value="TASTE RECEPTOR TYPE 1 MEMBER 1"/>
    <property type="match status" value="1"/>
</dbReference>
<keyword evidence="9" id="KW-0325">Glycoprotein</keyword>
<dbReference type="PROSITE" id="PS50259">
    <property type="entry name" value="G_PROTEIN_RECEP_F3_4"/>
    <property type="match status" value="1"/>
</dbReference>
<keyword evidence="2" id="KW-1003">Cell membrane</keyword>
<evidence type="ECO:0000313" key="16">
    <source>
        <dbReference type="RefSeq" id="XP_030078019.1"/>
    </source>
</evidence>
<dbReference type="FunFam" id="2.10.50.30:FF:000004">
    <property type="entry name" value="Taste receptor type 1 member 3-like protein"/>
    <property type="match status" value="1"/>
</dbReference>
<feature type="signal peptide" evidence="13">
    <location>
        <begin position="1"/>
        <end position="23"/>
    </location>
</feature>
<dbReference type="InterPro" id="IPR011500">
    <property type="entry name" value="GPCR_3_9-Cys_dom"/>
</dbReference>
<dbReference type="PRINTS" id="PR00592">
    <property type="entry name" value="CASENSINGR"/>
</dbReference>
<evidence type="ECO:0000256" key="6">
    <source>
        <dbReference type="ARBA" id="ARBA00023040"/>
    </source>
</evidence>
<evidence type="ECO:0000256" key="2">
    <source>
        <dbReference type="ARBA" id="ARBA00022475"/>
    </source>
</evidence>
<dbReference type="InterPro" id="IPR028082">
    <property type="entry name" value="Peripla_BP_I"/>
</dbReference>
<feature type="chain" id="PRO_5027658398" evidence="13">
    <location>
        <begin position="24"/>
        <end position="836"/>
    </location>
</feature>
<dbReference type="InParanoid" id="A0A6P7ZVZ0"/>
<keyword evidence="6" id="KW-0297">G-protein coupled receptor</keyword>
<dbReference type="RefSeq" id="XP_030078019.1">
    <property type="nucleotide sequence ID" value="XM_030222159.1"/>
</dbReference>
<feature type="transmembrane region" description="Helical" evidence="12">
    <location>
        <begin position="599"/>
        <end position="620"/>
    </location>
</feature>
<dbReference type="Pfam" id="PF01094">
    <property type="entry name" value="ANF_receptor"/>
    <property type="match status" value="1"/>
</dbReference>
<dbReference type="InterPro" id="IPR017978">
    <property type="entry name" value="GPCR_3_C"/>
</dbReference>
<dbReference type="Gene3D" id="3.40.50.2300">
    <property type="match status" value="2"/>
</dbReference>
<protein>
    <submittedName>
        <fullName evidence="16">Taste receptor type 1 member 1</fullName>
    </submittedName>
</protein>
<dbReference type="Proteomes" id="UP000515156">
    <property type="component" value="Chromosome 13"/>
</dbReference>
<proteinExistence type="inferred from homology"/>
<keyword evidence="10" id="KW-0807">Transducer</keyword>
<dbReference type="PROSITE" id="PS00980">
    <property type="entry name" value="G_PROTEIN_RECEP_F3_2"/>
    <property type="match status" value="1"/>
</dbReference>
<dbReference type="SUPFAM" id="SSF53822">
    <property type="entry name" value="Periplasmic binding protein-like I"/>
    <property type="match status" value="1"/>
</dbReference>
<dbReference type="GO" id="GO:0004930">
    <property type="term" value="F:G protein-coupled receptor activity"/>
    <property type="evidence" value="ECO:0007669"/>
    <property type="project" value="UniProtKB-KW"/>
</dbReference>
<comment type="subcellular location">
    <subcellularLocation>
        <location evidence="1">Cell membrane</location>
        <topology evidence="1">Multi-pass membrane protein</topology>
    </subcellularLocation>
</comment>
<gene>
    <name evidence="16" type="primary">TAS1R1</name>
</gene>
<dbReference type="InterPro" id="IPR000337">
    <property type="entry name" value="GPCR_3"/>
</dbReference>
<dbReference type="CTD" id="80835"/>
<sequence>MLFPKDLIFFLYTFVVLDLASLGQTCDQPSEFSVPGDYIIAGAFPVHSETMNTKSSPEVDVCERSDFNDHGYHLFQAMRFSIEEINNSSHLLPNVTLGYEIYDTCSESANLYAALDFVSLHDFRYVKMQNNFTSYQPKVIAVIGPDSSELAFTTASILGVFLMPQISYEATNEVLSVKRLYPSFLRTIPNDKLQVEVLILVLQYFNWTWIAIVGSDNDYGRQGLQSLYDLTVENEICVAYQAIIPYVTNGQRAEEVKQIVNSLRQTGVRVVVVFSTKRVAKVFFEAVTQKNVTQMVWLGTEDWSMSPWVSDIPNIETIGTVMGISVKQVGLPGLREFESACVNSGKNSGSQMENCNQICHKCQSFSPQSLPTLSAFDLQASFNVYTAVYAVAHALHELLGCGSGACSRGTFFPWQLLERIRSISFTLHNQTIYFDKEGDPVIGYDIAMWERTRESWSSVAIGSFHRNPRGLDIITGNLKWHTKDNQVPVSICSKECEAGEMRMQTGVHQCCFVCKLCPKMTFLNKSNLYECQPCLTHEWSPPKSETCFNKTIEYLYWTEPIALALLSATIVLFLLAMAIVLVFVLNVNTPVVKSAGGKMCFTMLGSLVCACCNLFCYFGVPTKMTCMLRQPVFAISYTVCLSCLVVRSFQVVSIFKLAAKFPTFYDFWVKKNGPTIFICVSSAIQMIISIIWISSQPSVPMEDSDHFENQIILQCSESISAAAVLEILYIGLLSICCFVFCYLGKDLPENYNEAKCITFSLLIYFFAWIAFFTTYIVYKGKYITAVNVLAILASLFGILVSYFVPKCYVILLRRDLNTTEYFQTSIQNYTRNKNSD</sequence>
<evidence type="ECO:0000313" key="15">
    <source>
        <dbReference type="Proteomes" id="UP000515156"/>
    </source>
</evidence>
<dbReference type="GO" id="GO:0050917">
    <property type="term" value="P:sensory perception of umami taste"/>
    <property type="evidence" value="ECO:0007669"/>
    <property type="project" value="TreeGrafter"/>
</dbReference>
<dbReference type="PRINTS" id="PR00248">
    <property type="entry name" value="GPCRMGR"/>
</dbReference>
<keyword evidence="15" id="KW-1185">Reference proteome</keyword>
<dbReference type="InterPro" id="IPR000068">
    <property type="entry name" value="GPCR_3_Ca_sens_rcpt-rel"/>
</dbReference>
<dbReference type="InterPro" id="IPR038550">
    <property type="entry name" value="GPCR_3_9-Cys_sf"/>
</dbReference>
<evidence type="ECO:0000256" key="13">
    <source>
        <dbReference type="SAM" id="SignalP"/>
    </source>
</evidence>
<evidence type="ECO:0000256" key="12">
    <source>
        <dbReference type="SAM" id="Phobius"/>
    </source>
</evidence>
<feature type="domain" description="G-protein coupled receptors family 3 profile" evidence="14">
    <location>
        <begin position="561"/>
        <end position="826"/>
    </location>
</feature>
<organism evidence="15 16">
    <name type="scientific">Microcaecilia unicolor</name>
    <dbReference type="NCBI Taxonomy" id="1415580"/>
    <lineage>
        <taxon>Eukaryota</taxon>
        <taxon>Metazoa</taxon>
        <taxon>Chordata</taxon>
        <taxon>Craniata</taxon>
        <taxon>Vertebrata</taxon>
        <taxon>Euteleostomi</taxon>
        <taxon>Amphibia</taxon>
        <taxon>Gymnophiona</taxon>
        <taxon>Siphonopidae</taxon>
        <taxon>Microcaecilia</taxon>
    </lineage>
</organism>
<feature type="transmembrane region" description="Helical" evidence="12">
    <location>
        <begin position="632"/>
        <end position="655"/>
    </location>
</feature>
<dbReference type="InterPro" id="IPR001828">
    <property type="entry name" value="ANF_lig-bd_rcpt"/>
</dbReference>
<reference evidence="16" key="1">
    <citation type="submission" date="2025-08" db="UniProtKB">
        <authorList>
            <consortium name="RefSeq"/>
        </authorList>
    </citation>
    <scope>IDENTIFICATION</scope>
</reference>
<keyword evidence="8 16" id="KW-0675">Receptor</keyword>
<dbReference type="Pfam" id="PF07562">
    <property type="entry name" value="NCD3G"/>
    <property type="match status" value="1"/>
</dbReference>
<evidence type="ECO:0000256" key="11">
    <source>
        <dbReference type="ARBA" id="ARBA00038492"/>
    </source>
</evidence>
<dbReference type="OrthoDB" id="5984008at2759"/>
<feature type="transmembrane region" description="Helical" evidence="12">
    <location>
        <begin position="676"/>
        <end position="695"/>
    </location>
</feature>
<evidence type="ECO:0000259" key="14">
    <source>
        <dbReference type="PROSITE" id="PS50259"/>
    </source>
</evidence>
<evidence type="ECO:0000256" key="10">
    <source>
        <dbReference type="ARBA" id="ARBA00023224"/>
    </source>
</evidence>
<evidence type="ECO:0000256" key="8">
    <source>
        <dbReference type="ARBA" id="ARBA00023170"/>
    </source>
</evidence>
<comment type="similarity">
    <text evidence="11">Belongs to the G-protein coupled receptor 3 family. TAS1R subfamily.</text>
</comment>
<name>A0A6P7ZVZ0_9AMPH</name>
<keyword evidence="3 12" id="KW-0812">Transmembrane</keyword>
<feature type="transmembrane region" description="Helical" evidence="12">
    <location>
        <begin position="784"/>
        <end position="804"/>
    </location>
</feature>
<keyword evidence="4 13" id="KW-0732">Signal</keyword>
<feature type="transmembrane region" description="Helical" evidence="12">
    <location>
        <begin position="727"/>
        <end position="744"/>
    </location>
</feature>
<dbReference type="Pfam" id="PF00003">
    <property type="entry name" value="7tm_3"/>
    <property type="match status" value="1"/>
</dbReference>
<dbReference type="GeneID" id="115482413"/>
<dbReference type="GO" id="GO:0005886">
    <property type="term" value="C:plasma membrane"/>
    <property type="evidence" value="ECO:0007669"/>
    <property type="project" value="UniProtKB-SubCell"/>
</dbReference>
<dbReference type="FunCoup" id="A0A6P7ZVZ0">
    <property type="interactions" value="539"/>
</dbReference>
<evidence type="ECO:0000256" key="7">
    <source>
        <dbReference type="ARBA" id="ARBA00023136"/>
    </source>
</evidence>
<keyword evidence="5 12" id="KW-1133">Transmembrane helix</keyword>
<dbReference type="AlphaFoldDB" id="A0A6P7ZVZ0"/>
<dbReference type="FunFam" id="3.40.50.2300:FF:000016">
    <property type="entry name" value="Taste 1 receptor member 2"/>
    <property type="match status" value="1"/>
</dbReference>
<feature type="transmembrane region" description="Helical" evidence="12">
    <location>
        <begin position="756"/>
        <end position="778"/>
    </location>
</feature>
<keyword evidence="7 12" id="KW-0472">Membrane</keyword>
<evidence type="ECO:0000256" key="3">
    <source>
        <dbReference type="ARBA" id="ARBA00022692"/>
    </source>
</evidence>
<dbReference type="Gene3D" id="2.10.50.30">
    <property type="entry name" value="GPCR, family 3, nine cysteines domain"/>
    <property type="match status" value="1"/>
</dbReference>
<dbReference type="PANTHER" id="PTHR24061">
    <property type="entry name" value="CALCIUM-SENSING RECEPTOR-RELATED"/>
    <property type="match status" value="1"/>
</dbReference>
<accession>A0A6P7ZVZ0</accession>
<dbReference type="PROSITE" id="PS00981">
    <property type="entry name" value="G_PROTEIN_RECEP_F3_3"/>
    <property type="match status" value="1"/>
</dbReference>
<evidence type="ECO:0000256" key="4">
    <source>
        <dbReference type="ARBA" id="ARBA00022729"/>
    </source>
</evidence>
<dbReference type="InterPro" id="IPR017979">
    <property type="entry name" value="GPCR_3_CS"/>
</dbReference>
<feature type="transmembrane region" description="Helical" evidence="12">
    <location>
        <begin position="561"/>
        <end position="587"/>
    </location>
</feature>
<evidence type="ECO:0000256" key="1">
    <source>
        <dbReference type="ARBA" id="ARBA00004651"/>
    </source>
</evidence>